<reference evidence="11" key="1">
    <citation type="submission" date="2022-06" db="EMBL/GenBank/DDBJ databases">
        <title>Genomic Encyclopedia of Archaeal and Bacterial Type Strains, Phase II (KMG-II): from individual species to whole genera.</title>
        <authorList>
            <person name="Goeker M."/>
        </authorList>
    </citation>
    <scope>NUCLEOTIDE SEQUENCE</scope>
    <source>
        <strain evidence="11">DSM 43935</strain>
    </source>
</reference>
<evidence type="ECO:0000259" key="10">
    <source>
        <dbReference type="Pfam" id="PF07730"/>
    </source>
</evidence>
<keyword evidence="9" id="KW-0812">Transmembrane</keyword>
<name>A0AAE3GGI7_9PSEU</name>
<feature type="transmembrane region" description="Helical" evidence="9">
    <location>
        <begin position="96"/>
        <end position="114"/>
    </location>
</feature>
<sequence length="379" mass="39945">MSRFGRVDTLVTLVAVLVTGLALVRITASGGPWSSAACVVASCAAVLLRHRHPPTAWAATTAGVVLVGQADPAWVSLGALSQLALLHLVSTARRRGWAVAAVVTALVFCLPPLLDGAGVAVEADAAAMIAWTTGAVGVGHAVRSRRDYVLAVEDRARRAEQMREAVARRRVVEERLRIARELHDVVGHHVAVITVHAGLARRTLRTDPARSEDALVETESAARAVLREMAGILRLLRADDVDADTPAPGLERVGDLVDAVRRGGVEVDARLDGGQVPDLVSVTGYRVVQEALTNATRHGTGRVELAVRRAPDTVVVEVVNPVADAAPSRTGGHGLVGMRERVDAVGGCLEAGRDGAVFRVRATLPLEPGPLHPGREDVR</sequence>
<dbReference type="GO" id="GO:0046983">
    <property type="term" value="F:protein dimerization activity"/>
    <property type="evidence" value="ECO:0007669"/>
    <property type="project" value="InterPro"/>
</dbReference>
<keyword evidence="9" id="KW-0472">Membrane</keyword>
<dbReference type="CDD" id="cd16917">
    <property type="entry name" value="HATPase_UhpB-NarQ-NarX-like"/>
    <property type="match status" value="1"/>
</dbReference>
<gene>
    <name evidence="11" type="ORF">LX83_004725</name>
</gene>
<keyword evidence="6 11" id="KW-0418">Kinase</keyword>
<evidence type="ECO:0000256" key="6">
    <source>
        <dbReference type="ARBA" id="ARBA00022777"/>
    </source>
</evidence>
<dbReference type="Gene3D" id="3.30.565.10">
    <property type="entry name" value="Histidine kinase-like ATPase, C-terminal domain"/>
    <property type="match status" value="1"/>
</dbReference>
<keyword evidence="5" id="KW-0547">Nucleotide-binding</keyword>
<dbReference type="GO" id="GO:0016020">
    <property type="term" value="C:membrane"/>
    <property type="evidence" value="ECO:0007669"/>
    <property type="project" value="InterPro"/>
</dbReference>
<dbReference type="EMBL" id="JAMTCK010000011">
    <property type="protein sequence ID" value="MCP2167852.1"/>
    <property type="molecule type" value="Genomic_DNA"/>
</dbReference>
<dbReference type="GO" id="GO:0000155">
    <property type="term" value="F:phosphorelay sensor kinase activity"/>
    <property type="evidence" value="ECO:0007669"/>
    <property type="project" value="InterPro"/>
</dbReference>
<dbReference type="Proteomes" id="UP001206128">
    <property type="component" value="Unassembled WGS sequence"/>
</dbReference>
<evidence type="ECO:0000256" key="2">
    <source>
        <dbReference type="ARBA" id="ARBA00012438"/>
    </source>
</evidence>
<keyword evidence="3" id="KW-0597">Phosphoprotein</keyword>
<evidence type="ECO:0000256" key="1">
    <source>
        <dbReference type="ARBA" id="ARBA00000085"/>
    </source>
</evidence>
<dbReference type="Pfam" id="PF07730">
    <property type="entry name" value="HisKA_3"/>
    <property type="match status" value="1"/>
</dbReference>
<keyword evidence="12" id="KW-1185">Reference proteome</keyword>
<dbReference type="SUPFAM" id="SSF55874">
    <property type="entry name" value="ATPase domain of HSP90 chaperone/DNA topoisomerase II/histidine kinase"/>
    <property type="match status" value="1"/>
</dbReference>
<evidence type="ECO:0000256" key="5">
    <source>
        <dbReference type="ARBA" id="ARBA00022741"/>
    </source>
</evidence>
<feature type="transmembrane region" description="Helical" evidence="9">
    <location>
        <begin position="73"/>
        <end position="89"/>
    </location>
</feature>
<dbReference type="RefSeq" id="WP_253775128.1">
    <property type="nucleotide sequence ID" value="NZ_JAMTCK010000011.1"/>
</dbReference>
<comment type="caution">
    <text evidence="11">The sequence shown here is derived from an EMBL/GenBank/DDBJ whole genome shotgun (WGS) entry which is preliminary data.</text>
</comment>
<evidence type="ECO:0000256" key="3">
    <source>
        <dbReference type="ARBA" id="ARBA00022553"/>
    </source>
</evidence>
<feature type="domain" description="Signal transduction histidine kinase subgroup 3 dimerisation and phosphoacceptor" evidence="10">
    <location>
        <begin position="174"/>
        <end position="239"/>
    </location>
</feature>
<dbReference type="PANTHER" id="PTHR24421">
    <property type="entry name" value="NITRATE/NITRITE SENSOR PROTEIN NARX-RELATED"/>
    <property type="match status" value="1"/>
</dbReference>
<protein>
    <recommendedName>
        <fullName evidence="2">histidine kinase</fullName>
        <ecNumber evidence="2">2.7.13.3</ecNumber>
    </recommendedName>
</protein>
<comment type="catalytic activity">
    <reaction evidence="1">
        <text>ATP + protein L-histidine = ADP + protein N-phospho-L-histidine.</text>
        <dbReference type="EC" id="2.7.13.3"/>
    </reaction>
</comment>
<dbReference type="InterPro" id="IPR011712">
    <property type="entry name" value="Sig_transdc_His_kin_sub3_dim/P"/>
</dbReference>
<dbReference type="EC" id="2.7.13.3" evidence="2"/>
<dbReference type="Gene3D" id="1.20.5.1930">
    <property type="match status" value="1"/>
</dbReference>
<evidence type="ECO:0000313" key="11">
    <source>
        <dbReference type="EMBL" id="MCP2167852.1"/>
    </source>
</evidence>
<evidence type="ECO:0000256" key="9">
    <source>
        <dbReference type="SAM" id="Phobius"/>
    </source>
</evidence>
<accession>A0AAE3GGI7</accession>
<evidence type="ECO:0000313" key="12">
    <source>
        <dbReference type="Proteomes" id="UP001206128"/>
    </source>
</evidence>
<dbReference type="GO" id="GO:0005524">
    <property type="term" value="F:ATP binding"/>
    <property type="evidence" value="ECO:0007669"/>
    <property type="project" value="UniProtKB-KW"/>
</dbReference>
<dbReference type="InterPro" id="IPR036890">
    <property type="entry name" value="HATPase_C_sf"/>
</dbReference>
<keyword evidence="7" id="KW-0067">ATP-binding</keyword>
<dbReference type="AlphaFoldDB" id="A0AAE3GGI7"/>
<evidence type="ECO:0000256" key="4">
    <source>
        <dbReference type="ARBA" id="ARBA00022679"/>
    </source>
</evidence>
<dbReference type="PANTHER" id="PTHR24421:SF10">
    <property type="entry name" value="NITRATE_NITRITE SENSOR PROTEIN NARQ"/>
    <property type="match status" value="1"/>
</dbReference>
<dbReference type="InterPro" id="IPR050482">
    <property type="entry name" value="Sensor_HK_TwoCompSys"/>
</dbReference>
<keyword evidence="9" id="KW-1133">Transmembrane helix</keyword>
<keyword evidence="8" id="KW-0902">Two-component regulatory system</keyword>
<keyword evidence="4" id="KW-0808">Transferase</keyword>
<organism evidence="11 12">
    <name type="scientific">Goodfellowiella coeruleoviolacea</name>
    <dbReference type="NCBI Taxonomy" id="334858"/>
    <lineage>
        <taxon>Bacteria</taxon>
        <taxon>Bacillati</taxon>
        <taxon>Actinomycetota</taxon>
        <taxon>Actinomycetes</taxon>
        <taxon>Pseudonocardiales</taxon>
        <taxon>Pseudonocardiaceae</taxon>
        <taxon>Goodfellowiella</taxon>
    </lineage>
</organism>
<evidence type="ECO:0000256" key="8">
    <source>
        <dbReference type="ARBA" id="ARBA00023012"/>
    </source>
</evidence>
<evidence type="ECO:0000256" key="7">
    <source>
        <dbReference type="ARBA" id="ARBA00022840"/>
    </source>
</evidence>
<proteinExistence type="predicted"/>